<feature type="signal peptide" evidence="2">
    <location>
        <begin position="1"/>
        <end position="22"/>
    </location>
</feature>
<sequence length="206" mass="21774">MCSARGTSVTLLASSAASLSLAQTCGSRCGPACPAQIPPRGGLAALRALPAGGRAGIGGRGWRGTDEEQEDRGDHQWHESRAAMLRVWASSPCDTRPAGALHGSSAASSSPRLTWGQLAQGDTQGEAARLARRAVIGGAVELFDVFLKGLPPSVARTVRSMVRTPAEVSRKRRILNRSRHALAQVSISCDRVVEQVSREIPIMKMN</sequence>
<name>A0ABN9S4Z3_9DINO</name>
<comment type="caution">
    <text evidence="3">The sequence shown here is derived from an EMBL/GenBank/DDBJ whole genome shotgun (WGS) entry which is preliminary data.</text>
</comment>
<reference evidence="3" key="1">
    <citation type="submission" date="2023-10" db="EMBL/GenBank/DDBJ databases">
        <authorList>
            <person name="Chen Y."/>
            <person name="Shah S."/>
            <person name="Dougan E. K."/>
            <person name="Thang M."/>
            <person name="Chan C."/>
        </authorList>
    </citation>
    <scope>NUCLEOTIDE SEQUENCE [LARGE SCALE GENOMIC DNA]</scope>
</reference>
<protein>
    <recommendedName>
        <fullName evidence="5">Protein-serine/threonine kinase</fullName>
    </recommendedName>
</protein>
<dbReference type="Proteomes" id="UP001189429">
    <property type="component" value="Unassembled WGS sequence"/>
</dbReference>
<evidence type="ECO:0000313" key="3">
    <source>
        <dbReference type="EMBL" id="CAK0826754.1"/>
    </source>
</evidence>
<keyword evidence="4" id="KW-1185">Reference proteome</keyword>
<accession>A0ABN9S4Z3</accession>
<keyword evidence="2" id="KW-0732">Signal</keyword>
<evidence type="ECO:0008006" key="5">
    <source>
        <dbReference type="Google" id="ProtNLM"/>
    </source>
</evidence>
<gene>
    <name evidence="3" type="ORF">PCOR1329_LOCUS26467</name>
</gene>
<evidence type="ECO:0000256" key="1">
    <source>
        <dbReference type="SAM" id="MobiDB-lite"/>
    </source>
</evidence>
<feature type="region of interest" description="Disordered" evidence="1">
    <location>
        <begin position="56"/>
        <end position="76"/>
    </location>
</feature>
<proteinExistence type="predicted"/>
<organism evidence="3 4">
    <name type="scientific">Prorocentrum cordatum</name>
    <dbReference type="NCBI Taxonomy" id="2364126"/>
    <lineage>
        <taxon>Eukaryota</taxon>
        <taxon>Sar</taxon>
        <taxon>Alveolata</taxon>
        <taxon>Dinophyceae</taxon>
        <taxon>Prorocentrales</taxon>
        <taxon>Prorocentraceae</taxon>
        <taxon>Prorocentrum</taxon>
    </lineage>
</organism>
<evidence type="ECO:0000256" key="2">
    <source>
        <dbReference type="SAM" id="SignalP"/>
    </source>
</evidence>
<evidence type="ECO:0000313" key="4">
    <source>
        <dbReference type="Proteomes" id="UP001189429"/>
    </source>
</evidence>
<dbReference type="EMBL" id="CAUYUJ010009424">
    <property type="protein sequence ID" value="CAK0826754.1"/>
    <property type="molecule type" value="Genomic_DNA"/>
</dbReference>
<feature type="chain" id="PRO_5045547983" description="Protein-serine/threonine kinase" evidence="2">
    <location>
        <begin position="23"/>
        <end position="206"/>
    </location>
</feature>